<protein>
    <submittedName>
        <fullName evidence="6">Arylsulfatase</fullName>
        <ecNumber evidence="6">3.1.6.1</ecNumber>
    </submittedName>
</protein>
<dbReference type="GO" id="GO:0004065">
    <property type="term" value="F:arylsulfatase activity"/>
    <property type="evidence" value="ECO:0007669"/>
    <property type="project" value="UniProtKB-EC"/>
</dbReference>
<evidence type="ECO:0000313" key="7">
    <source>
        <dbReference type="Proteomes" id="UP000317429"/>
    </source>
</evidence>
<keyword evidence="7" id="KW-1185">Reference proteome</keyword>
<dbReference type="Pfam" id="PF00884">
    <property type="entry name" value="Sulfatase"/>
    <property type="match status" value="1"/>
</dbReference>
<dbReference type="Gene3D" id="1.10.1330.10">
    <property type="entry name" value="Dockerin domain"/>
    <property type="match status" value="1"/>
</dbReference>
<name>A0A518DDX0_9BACT</name>
<dbReference type="EC" id="3.1.6.1" evidence="6"/>
<feature type="region of interest" description="Disordered" evidence="3">
    <location>
        <begin position="636"/>
        <end position="655"/>
    </location>
</feature>
<dbReference type="PANTHER" id="PTHR42693:SF53">
    <property type="entry name" value="ENDO-4-O-SULFATASE"/>
    <property type="match status" value="1"/>
</dbReference>
<dbReference type="AlphaFoldDB" id="A0A518DDX0"/>
<dbReference type="InterPro" id="IPR000917">
    <property type="entry name" value="Sulfatase_N"/>
</dbReference>
<proteinExistence type="inferred from homology"/>
<accession>A0A518DDX0</accession>
<reference evidence="6 7" key="1">
    <citation type="submission" date="2019-02" db="EMBL/GenBank/DDBJ databases">
        <title>Deep-cultivation of Planctomycetes and their phenomic and genomic characterization uncovers novel biology.</title>
        <authorList>
            <person name="Wiegand S."/>
            <person name="Jogler M."/>
            <person name="Boedeker C."/>
            <person name="Pinto D."/>
            <person name="Vollmers J."/>
            <person name="Rivas-Marin E."/>
            <person name="Kohn T."/>
            <person name="Peeters S.H."/>
            <person name="Heuer A."/>
            <person name="Rast P."/>
            <person name="Oberbeckmann S."/>
            <person name="Bunk B."/>
            <person name="Jeske O."/>
            <person name="Meyerdierks A."/>
            <person name="Storesund J.E."/>
            <person name="Kallscheuer N."/>
            <person name="Luecker S."/>
            <person name="Lage O.M."/>
            <person name="Pohl T."/>
            <person name="Merkel B.J."/>
            <person name="Hornburger P."/>
            <person name="Mueller R.-W."/>
            <person name="Bruemmer F."/>
            <person name="Labrenz M."/>
            <person name="Spormann A.M."/>
            <person name="Op den Camp H."/>
            <person name="Overmann J."/>
            <person name="Amann R."/>
            <person name="Jetten M.S.M."/>
            <person name="Mascher T."/>
            <person name="Medema M.H."/>
            <person name="Devos D.P."/>
            <person name="Kaster A.-K."/>
            <person name="Ovreas L."/>
            <person name="Rohde M."/>
            <person name="Galperin M.Y."/>
            <person name="Jogler C."/>
        </authorList>
    </citation>
    <scope>NUCLEOTIDE SEQUENCE [LARGE SCALE GENOMIC DNA]</scope>
    <source>
        <strain evidence="6 7">Pla175</strain>
    </source>
</reference>
<evidence type="ECO:0000259" key="5">
    <source>
        <dbReference type="Pfam" id="PF00884"/>
    </source>
</evidence>
<dbReference type="InterPro" id="IPR036439">
    <property type="entry name" value="Dockerin_dom_sf"/>
</dbReference>
<sequence length="1136" mass="118355" precursor="true">MMKHSRRIAALVLCLGGLTGGAAAQGSAPSIIHILADDLGWGSVGFNNGLTYIQTPNLDALAAGGMILNRSYASTVCSPSRASLLTGAHNGHAINDRNINLFAGLRAEDVTTGEVMKSAGYSTAMIGKLGWGATGERDLFGDDPQPTFYGNDPQGDLPNNQGYDRFYGHLNHGSAHDYYYSWVWETNANGDMVLTANDGGPGGEPEYLTDLIHRESERYIRDIATGEDPFYLQLNYTAVHFELTHVATAPEFRNIDGDVIGPACRGVYANDPNLDGIEKDYAATITRMDTSVGAIIERLKDPNGDGLEDDSVLDNTLIIFTSDNGAGPAGGMGENRINTPEIQGVLRGGKRDLYEGGIRMPTFAYWNGTIAPGAESDLLNDLADFQATAADLGGVLPRVGIDGVSILPTLTGEGEQRLRKGLLFENDQPSWLSEPDTDWTIIVGDMKLIRRRDGVNELYNLATDVGEANPLDLAANAALVAELEALAFAEGAAKPDAYGTSYRDWVGGDGDRVTNAASWEVTSAGGPGGTPNDTWSALLAGAASGDATAFADGPIETLGVEVAGVNGNTQTLIVESGGSLSGRNEVRVNTGGRVVLQNAALHSARWIDVLPGGELAGQGAMSGNLYNRGVVAPGQPVGVSAPPPPPPPPPDDFTDAPATLLAFNFSGAQDNNAGSSTLGSPLTRTSTLDPSLAVVQGFQNGSGVGFREPNGGGTNKGNEWNTNGFETFALDDAIAANDYMGFVVAPAPGLEMLLDEVSFTFWRNGQNAPSEYAILTSIDGFASSEALVTTSIQHANQGGPNLANPATLTADYTGGDWVTSLDVRLYAWQDRDPVSTGHTHFVAANLSGHFRLGGGQEPEPVLNLTGALALDGDFYQLAGSEIQIDLGGVDNTDPLDETFDQLNVTQNVTLAGALALSIVEGYTPQLSDEIAIITSSGLTGHFESVSGVDAAWAGLALAVLYTPTDVLVRVALMGDVDFDGVVNNADVAISLAGFTGSGVTGQTYIDGDLDGDGDVDDVDLDILYANFTGALQGDFNGDGTVDAADYTVWRDNLGAVVGVLPGVSYASDTNGTVDAEEYAAWKTNFGASSGALGGLNASPNVPEPASAALLIACIAGGLMAGPIRREATPGRSPSRP</sequence>
<evidence type="ECO:0000256" key="3">
    <source>
        <dbReference type="SAM" id="MobiDB-lite"/>
    </source>
</evidence>
<gene>
    <name evidence="6" type="primary">atsA_57</name>
    <name evidence="6" type="ORF">Pla175_30790</name>
</gene>
<feature type="signal peptide" evidence="4">
    <location>
        <begin position="1"/>
        <end position="24"/>
    </location>
</feature>
<dbReference type="GO" id="GO:0000272">
    <property type="term" value="P:polysaccharide catabolic process"/>
    <property type="evidence" value="ECO:0007669"/>
    <property type="project" value="InterPro"/>
</dbReference>
<keyword evidence="2 6" id="KW-0378">Hydrolase</keyword>
<dbReference type="SUPFAM" id="SSF53649">
    <property type="entry name" value="Alkaline phosphatase-like"/>
    <property type="match status" value="1"/>
</dbReference>
<organism evidence="6 7">
    <name type="scientific">Pirellulimonas nuda</name>
    <dbReference type="NCBI Taxonomy" id="2528009"/>
    <lineage>
        <taxon>Bacteria</taxon>
        <taxon>Pseudomonadati</taxon>
        <taxon>Planctomycetota</taxon>
        <taxon>Planctomycetia</taxon>
        <taxon>Pirellulales</taxon>
        <taxon>Lacipirellulaceae</taxon>
        <taxon>Pirellulimonas</taxon>
    </lineage>
</organism>
<dbReference type="EMBL" id="CP036291">
    <property type="protein sequence ID" value="QDU89684.1"/>
    <property type="molecule type" value="Genomic_DNA"/>
</dbReference>
<evidence type="ECO:0000256" key="4">
    <source>
        <dbReference type="SAM" id="SignalP"/>
    </source>
</evidence>
<dbReference type="InterPro" id="IPR050738">
    <property type="entry name" value="Sulfatase"/>
</dbReference>
<feature type="domain" description="Sulfatase N-terminal" evidence="5">
    <location>
        <begin position="29"/>
        <end position="395"/>
    </location>
</feature>
<dbReference type="Gene3D" id="3.40.720.10">
    <property type="entry name" value="Alkaline Phosphatase, subunit A"/>
    <property type="match status" value="1"/>
</dbReference>
<dbReference type="PANTHER" id="PTHR42693">
    <property type="entry name" value="ARYLSULFATASE FAMILY MEMBER"/>
    <property type="match status" value="1"/>
</dbReference>
<dbReference type="PROSITE" id="PS00018">
    <property type="entry name" value="EF_HAND_1"/>
    <property type="match status" value="1"/>
</dbReference>
<feature type="chain" id="PRO_5021781333" evidence="4">
    <location>
        <begin position="25"/>
        <end position="1136"/>
    </location>
</feature>
<dbReference type="Proteomes" id="UP000317429">
    <property type="component" value="Chromosome"/>
</dbReference>
<dbReference type="OrthoDB" id="225685at2"/>
<comment type="similarity">
    <text evidence="1">Belongs to the sulfatase family.</text>
</comment>
<keyword evidence="4" id="KW-0732">Signal</keyword>
<evidence type="ECO:0000313" key="6">
    <source>
        <dbReference type="EMBL" id="QDU89684.1"/>
    </source>
</evidence>
<evidence type="ECO:0000256" key="2">
    <source>
        <dbReference type="ARBA" id="ARBA00022801"/>
    </source>
</evidence>
<dbReference type="RefSeq" id="WP_145286697.1">
    <property type="nucleotide sequence ID" value="NZ_CP036291.1"/>
</dbReference>
<dbReference type="InterPro" id="IPR018247">
    <property type="entry name" value="EF_Hand_1_Ca_BS"/>
</dbReference>
<dbReference type="KEGG" id="pnd:Pla175_30790"/>
<dbReference type="InterPro" id="IPR017850">
    <property type="entry name" value="Alkaline_phosphatase_core_sf"/>
</dbReference>
<dbReference type="SUPFAM" id="SSF63446">
    <property type="entry name" value="Type I dockerin domain"/>
    <property type="match status" value="1"/>
</dbReference>
<feature type="compositionally biased region" description="Pro residues" evidence="3">
    <location>
        <begin position="641"/>
        <end position="651"/>
    </location>
</feature>
<evidence type="ECO:0000256" key="1">
    <source>
        <dbReference type="ARBA" id="ARBA00008779"/>
    </source>
</evidence>